<dbReference type="AlphaFoldDB" id="A0A9K2KQ76"/>
<evidence type="ECO:0000256" key="1">
    <source>
        <dbReference type="ARBA" id="ARBA00004141"/>
    </source>
</evidence>
<evidence type="ECO:0000256" key="5">
    <source>
        <dbReference type="ARBA" id="ARBA00022842"/>
    </source>
</evidence>
<comment type="similarity">
    <text evidence="2 9">Belongs to the SLC41A transporter family.</text>
</comment>
<reference evidence="12 13" key="1">
    <citation type="journal article" date="2009" name="Genome Biol.">
        <title>NeMeSys: a biological resource for narrowing the gap between sequence and function in the human pathogen Neisseria meningitidis.</title>
        <authorList>
            <person name="Rusniok C."/>
            <person name="Vallenet D."/>
            <person name="Floquet S."/>
            <person name="Ewles H."/>
            <person name="Mouze-Soulama C."/>
            <person name="Brown D."/>
            <person name="Lajus A."/>
            <person name="Buchrieser C."/>
            <person name="Medigue C."/>
            <person name="Glaser P."/>
            <person name="Pelicic V."/>
        </authorList>
    </citation>
    <scope>NUCLEOTIDE SEQUENCE [LARGE SCALE GENOMIC DNA]</scope>
    <source>
        <strain evidence="12 13">8013</strain>
    </source>
</reference>
<evidence type="ECO:0000256" key="2">
    <source>
        <dbReference type="ARBA" id="ARBA00009749"/>
    </source>
</evidence>
<gene>
    <name evidence="12" type="ordered locus">NMV_2198</name>
</gene>
<evidence type="ECO:0000256" key="4">
    <source>
        <dbReference type="ARBA" id="ARBA00022692"/>
    </source>
</evidence>
<evidence type="ECO:0000259" key="11">
    <source>
        <dbReference type="PROSITE" id="PS51371"/>
    </source>
</evidence>
<dbReference type="FunFam" id="3.10.580.10:FF:000025">
    <property type="entry name" value="Magnesium transporter MgtE"/>
    <property type="match status" value="1"/>
</dbReference>
<sequence>MSIEHTPPTHDGETGQNHAERPSADFDRVHSLCEILEPAFEQIENGTPLEDAPLRDKLTELTVLLSELHPADVAAVLESLPPRERNIVWILVKPEDDGEVLLEVSDAVRETLIESMDKDELLAAVDDLDADELAELADDLPHQVVYEALQTRDEEERAQVKAAMSYEDNQVGAIMDFELVSIRADVACEVVLRYLRRFDSLPDHTDKIFVVDENDVLQGVLPIRKLLVADPEDLVENVMAKDVVRFRAEDDVEEAAQAFERYDLVTAPVVDENKKLIGRVTVDEMVDVIREESEADMLNMAGLQEEEDLFAPVLDSVKNRWMWLAVNLCTAFLASRVIGAFEGSIEKIVALAALMPIVAGIGGNSGNQTITMIVRAMAMGQLTGMQAGRLLKKEVGVALVNGIIWGTVMGAVSWLLYGSLGIGLVMIAAMTLNLLLAATVGVLIPVVMEKFGRDPALGSSVLITAVTDSGGFLIFLGLATLFLL</sequence>
<keyword evidence="7 9" id="KW-0472">Membrane</keyword>
<dbReference type="RefSeq" id="WP_002236213.1">
    <property type="nucleotide sequence ID" value="NC_017501.1"/>
</dbReference>
<dbReference type="KEGG" id="nmt:NMV_2198"/>
<feature type="transmembrane region" description="Helical" evidence="9">
    <location>
        <begin position="460"/>
        <end position="483"/>
    </location>
</feature>
<evidence type="ECO:0000256" key="7">
    <source>
        <dbReference type="ARBA" id="ARBA00023136"/>
    </source>
</evidence>
<feature type="domain" description="CBS" evidence="11">
    <location>
        <begin position="239"/>
        <end position="297"/>
    </location>
</feature>
<dbReference type="EMBL" id="FM999788">
    <property type="protein sequence ID" value="CAX50960.1"/>
    <property type="molecule type" value="Genomic_DNA"/>
</dbReference>
<dbReference type="GO" id="GO:0005886">
    <property type="term" value="C:plasma membrane"/>
    <property type="evidence" value="ECO:0007669"/>
    <property type="project" value="UniProtKB-SubCell"/>
</dbReference>
<dbReference type="InterPro" id="IPR036739">
    <property type="entry name" value="SLC41_membr_dom_sf"/>
</dbReference>
<dbReference type="Proteomes" id="UP000002076">
    <property type="component" value="Chromosome"/>
</dbReference>
<dbReference type="PANTHER" id="PTHR43773">
    <property type="entry name" value="MAGNESIUM TRANSPORTER MGTE"/>
    <property type="match status" value="1"/>
</dbReference>
<feature type="compositionally biased region" description="Basic and acidic residues" evidence="10">
    <location>
        <begin position="7"/>
        <end position="21"/>
    </location>
</feature>
<dbReference type="SMART" id="SM00116">
    <property type="entry name" value="CBS"/>
    <property type="match status" value="2"/>
</dbReference>
<dbReference type="Gene3D" id="3.10.580.10">
    <property type="entry name" value="CBS-domain"/>
    <property type="match status" value="1"/>
</dbReference>
<comment type="caution">
    <text evidence="9">Lacks conserved residue(s) required for the propagation of feature annotation.</text>
</comment>
<evidence type="ECO:0000256" key="3">
    <source>
        <dbReference type="ARBA" id="ARBA00022448"/>
    </source>
</evidence>
<accession>A0A9K2KQ76</accession>
<dbReference type="Pfam" id="PF00571">
    <property type="entry name" value="CBS"/>
    <property type="match status" value="1"/>
</dbReference>
<dbReference type="SUPFAM" id="SSF158791">
    <property type="entry name" value="MgtE N-terminal domain-like"/>
    <property type="match status" value="1"/>
</dbReference>
<protein>
    <recommendedName>
        <fullName evidence="9">Magnesium transporter MgtE</fullName>
    </recommendedName>
</protein>
<dbReference type="GO" id="GO:0015095">
    <property type="term" value="F:magnesium ion transmembrane transporter activity"/>
    <property type="evidence" value="ECO:0007669"/>
    <property type="project" value="UniProtKB-UniRule"/>
</dbReference>
<name>A0A9K2KQ76_NEIM8</name>
<dbReference type="InterPro" id="IPR006667">
    <property type="entry name" value="SLC41_membr_dom"/>
</dbReference>
<evidence type="ECO:0000313" key="13">
    <source>
        <dbReference type="Proteomes" id="UP000002076"/>
    </source>
</evidence>
<feature type="transmembrane region" description="Helical" evidence="9">
    <location>
        <begin position="423"/>
        <end position="448"/>
    </location>
</feature>
<keyword evidence="6 9" id="KW-1133">Transmembrane helix</keyword>
<dbReference type="Pfam" id="PF03448">
    <property type="entry name" value="MgtE_N"/>
    <property type="match status" value="1"/>
</dbReference>
<dbReference type="InterPro" id="IPR000644">
    <property type="entry name" value="CBS_dom"/>
</dbReference>
<dbReference type="SUPFAM" id="SSF54631">
    <property type="entry name" value="CBS-domain pair"/>
    <property type="match status" value="1"/>
</dbReference>
<dbReference type="GO" id="GO:0046872">
    <property type="term" value="F:metal ion binding"/>
    <property type="evidence" value="ECO:0007669"/>
    <property type="project" value="UniProtKB-KW"/>
</dbReference>
<keyword evidence="9" id="KW-1003">Cell membrane</keyword>
<evidence type="ECO:0000256" key="8">
    <source>
        <dbReference type="PROSITE-ProRule" id="PRU00703"/>
    </source>
</evidence>
<dbReference type="SMART" id="SM00924">
    <property type="entry name" value="MgtE_N"/>
    <property type="match status" value="1"/>
</dbReference>
<feature type="region of interest" description="Disordered" evidence="10">
    <location>
        <begin position="1"/>
        <end position="21"/>
    </location>
</feature>
<dbReference type="NCBIfam" id="TIGR00400">
    <property type="entry name" value="mgtE"/>
    <property type="match status" value="1"/>
</dbReference>
<keyword evidence="8" id="KW-0129">CBS domain</keyword>
<comment type="subunit">
    <text evidence="9">Homodimer.</text>
</comment>
<dbReference type="InterPro" id="IPR038076">
    <property type="entry name" value="MgtE_N_sf"/>
</dbReference>
<evidence type="ECO:0000313" key="12">
    <source>
        <dbReference type="EMBL" id="CAX50960.1"/>
    </source>
</evidence>
<keyword evidence="5 9" id="KW-0460">Magnesium</keyword>
<keyword evidence="4 9" id="KW-0812">Transmembrane</keyword>
<keyword evidence="9" id="KW-0479">Metal-binding</keyword>
<evidence type="ECO:0000256" key="9">
    <source>
        <dbReference type="RuleBase" id="RU362011"/>
    </source>
</evidence>
<dbReference type="Pfam" id="PF01769">
    <property type="entry name" value="MgtE"/>
    <property type="match status" value="1"/>
</dbReference>
<keyword evidence="3 9" id="KW-0813">Transport</keyword>
<dbReference type="InterPro" id="IPR006668">
    <property type="entry name" value="Mg_transptr_MgtE_intracell_dom"/>
</dbReference>
<dbReference type="CDD" id="cd04606">
    <property type="entry name" value="CBS_pair_Mg_transporter"/>
    <property type="match status" value="1"/>
</dbReference>
<feature type="transmembrane region" description="Helical" evidence="9">
    <location>
        <begin position="398"/>
        <end position="417"/>
    </location>
</feature>
<proteinExistence type="inferred from homology"/>
<dbReference type="PANTHER" id="PTHR43773:SF1">
    <property type="entry name" value="MAGNESIUM TRANSPORTER MGTE"/>
    <property type="match status" value="1"/>
</dbReference>
<organism evidence="12 13">
    <name type="scientific">Neisseria meningitidis serogroup C (strain 8013)</name>
    <dbReference type="NCBI Taxonomy" id="604162"/>
    <lineage>
        <taxon>Bacteria</taxon>
        <taxon>Pseudomonadati</taxon>
        <taxon>Pseudomonadota</taxon>
        <taxon>Betaproteobacteria</taxon>
        <taxon>Neisseriales</taxon>
        <taxon>Neisseriaceae</taxon>
        <taxon>Neisseria</taxon>
    </lineage>
</organism>
<dbReference type="SUPFAM" id="SSF161093">
    <property type="entry name" value="MgtE membrane domain-like"/>
    <property type="match status" value="1"/>
</dbReference>
<dbReference type="InterPro" id="IPR046342">
    <property type="entry name" value="CBS_dom_sf"/>
</dbReference>
<comment type="subcellular location">
    <subcellularLocation>
        <location evidence="9">Cell membrane</location>
        <topology evidence="9">Multi-pass membrane protein</topology>
    </subcellularLocation>
    <subcellularLocation>
        <location evidence="1">Membrane</location>
        <topology evidence="1">Multi-pass membrane protein</topology>
    </subcellularLocation>
</comment>
<comment type="function">
    <text evidence="9">Acts as a magnesium transporter.</text>
</comment>
<dbReference type="InterPro" id="IPR006669">
    <property type="entry name" value="MgtE_transporter"/>
</dbReference>
<evidence type="ECO:0000256" key="10">
    <source>
        <dbReference type="SAM" id="MobiDB-lite"/>
    </source>
</evidence>
<evidence type="ECO:0000256" key="6">
    <source>
        <dbReference type="ARBA" id="ARBA00022989"/>
    </source>
</evidence>
<dbReference type="Gene3D" id="1.10.357.20">
    <property type="entry name" value="SLC41 divalent cation transporters, integral membrane domain"/>
    <property type="match status" value="1"/>
</dbReference>
<dbReference type="PROSITE" id="PS51371">
    <property type="entry name" value="CBS"/>
    <property type="match status" value="1"/>
</dbReference>
<dbReference type="Gene3D" id="1.25.60.10">
    <property type="entry name" value="MgtE N-terminal domain-like"/>
    <property type="match status" value="1"/>
</dbReference>